<dbReference type="PANTHER" id="PTHR15836:SF4">
    <property type="entry name" value="PERIPHILIN-1"/>
    <property type="match status" value="1"/>
</dbReference>
<name>A0ABC9XQX4_GRUJA</name>
<dbReference type="InterPro" id="IPR057603">
    <property type="entry name" value="Periphilin-1_C"/>
</dbReference>
<dbReference type="EMBL" id="BAAFJT010000025">
    <property type="protein sequence ID" value="GAB0200120.1"/>
    <property type="molecule type" value="Genomic_DNA"/>
</dbReference>
<dbReference type="AlphaFoldDB" id="A0ABC9XQX4"/>
<reference evidence="3 4" key="1">
    <citation type="submission" date="2024-06" db="EMBL/GenBank/DDBJ databases">
        <title>The draft genome of Grus japonensis, version 3.</title>
        <authorList>
            <person name="Nabeshima K."/>
            <person name="Suzuki S."/>
            <person name="Onuma M."/>
        </authorList>
    </citation>
    <scope>NUCLEOTIDE SEQUENCE [LARGE SCALE GENOMIC DNA]</scope>
    <source>
        <strain evidence="3 4">451A</strain>
    </source>
</reference>
<gene>
    <name evidence="3" type="ORF">GRJ2_002477400</name>
</gene>
<feature type="compositionally biased region" description="Pro residues" evidence="1">
    <location>
        <begin position="137"/>
        <end position="150"/>
    </location>
</feature>
<evidence type="ECO:0000313" key="4">
    <source>
        <dbReference type="Proteomes" id="UP001623348"/>
    </source>
</evidence>
<feature type="domain" description="Periphilin-1 C-terminal" evidence="2">
    <location>
        <begin position="541"/>
        <end position="612"/>
    </location>
</feature>
<dbReference type="InterPro" id="IPR028851">
    <property type="entry name" value="Pphln1"/>
</dbReference>
<protein>
    <submittedName>
        <fullName evidence="3">Collagen alpha-1(I) chain-like</fullName>
    </submittedName>
</protein>
<sequence length="617" mass="66523">MCSPSPLPLQLGADLPGPFSSLGPVPGRAFGEMFSPLACRRGFPREPGPWQAGPLPPLAHGPQDVWDELPWEHQHRRGRGRWHPPDLWEPRPFPGPADLPWDEEDRRWADRDCPPPPPWNAGEQPGPEDCFRENRHPPGPWEPRPFPGPADLPWDEDRRWADRDCPPPPPWDDREANRGPEDCFGEGWHPEQPLPSSDCFAWSEFPPEEQHLPRPPARMPGEQGGFQDGCPSWGYRGLSGRRYRRLRHIRRELTLVQRLPCRWPSRGKTPSFRSSPSLSGTSQPAAKGEARRPDAPQPLPSFKGGAQSREQTAQSPPAASRKVPEPPRPADTPEKSPAADPRAVTEAAEPEQAAGAMPVEPGAGQKPTDGRDQDSSALETEPAPPEESSAGPEEHLEVEPCSQSVPEAGAGGESHARGPTAAPEPAERVYATAGSAGDVGAELCPRSQGRQQLPSGAGEAEAGAARDGLLGDLQPPENSPVPPGATAEPEAQPSQACSDICAAPETSPGTQHPPGSGETEPAAGGQHQPCSTLPTPSLVSADLRSAAVLARKEEIELSYQQFSLTIAVVATMLLQKEPSMEAALGLALRANLRQGRIHHLQELEDFINSYDSATLSR</sequence>
<organism evidence="3 4">
    <name type="scientific">Grus japonensis</name>
    <name type="common">Japanese crane</name>
    <name type="synonym">Red-crowned crane</name>
    <dbReference type="NCBI Taxonomy" id="30415"/>
    <lineage>
        <taxon>Eukaryota</taxon>
        <taxon>Metazoa</taxon>
        <taxon>Chordata</taxon>
        <taxon>Craniata</taxon>
        <taxon>Vertebrata</taxon>
        <taxon>Euteleostomi</taxon>
        <taxon>Archelosauria</taxon>
        <taxon>Archosauria</taxon>
        <taxon>Dinosauria</taxon>
        <taxon>Saurischia</taxon>
        <taxon>Theropoda</taxon>
        <taxon>Coelurosauria</taxon>
        <taxon>Aves</taxon>
        <taxon>Neognathae</taxon>
        <taxon>Neoaves</taxon>
        <taxon>Gruiformes</taxon>
        <taxon>Gruidae</taxon>
        <taxon>Grus</taxon>
    </lineage>
</organism>
<evidence type="ECO:0000313" key="3">
    <source>
        <dbReference type="EMBL" id="GAB0200120.1"/>
    </source>
</evidence>
<proteinExistence type="predicted"/>
<feature type="compositionally biased region" description="Low complexity" evidence="1">
    <location>
        <begin position="456"/>
        <end position="473"/>
    </location>
</feature>
<accession>A0ABC9XQX4</accession>
<evidence type="ECO:0000259" key="2">
    <source>
        <dbReference type="Pfam" id="PF25234"/>
    </source>
</evidence>
<dbReference type="Proteomes" id="UP001623348">
    <property type="component" value="Unassembled WGS sequence"/>
</dbReference>
<feature type="compositionally biased region" description="Basic and acidic residues" evidence="1">
    <location>
        <begin position="104"/>
        <end position="113"/>
    </location>
</feature>
<dbReference type="PANTHER" id="PTHR15836">
    <property type="entry name" value="PERIPHILIN 1"/>
    <property type="match status" value="1"/>
</dbReference>
<feature type="region of interest" description="Disordered" evidence="1">
    <location>
        <begin position="262"/>
        <end position="536"/>
    </location>
</feature>
<keyword evidence="4" id="KW-1185">Reference proteome</keyword>
<feature type="compositionally biased region" description="Low complexity" evidence="1">
    <location>
        <begin position="375"/>
        <end position="391"/>
    </location>
</feature>
<evidence type="ECO:0000256" key="1">
    <source>
        <dbReference type="SAM" id="MobiDB-lite"/>
    </source>
</evidence>
<feature type="region of interest" description="Disordered" evidence="1">
    <location>
        <begin position="76"/>
        <end position="237"/>
    </location>
</feature>
<comment type="caution">
    <text evidence="3">The sequence shown here is derived from an EMBL/GenBank/DDBJ whole genome shotgun (WGS) entry which is preliminary data.</text>
</comment>
<dbReference type="Pfam" id="PF25234">
    <property type="entry name" value="Periphilin_C"/>
    <property type="match status" value="1"/>
</dbReference>
<feature type="compositionally biased region" description="Polar residues" evidence="1">
    <location>
        <begin position="271"/>
        <end position="284"/>
    </location>
</feature>
<feature type="compositionally biased region" description="Basic and acidic residues" evidence="1">
    <location>
        <begin position="155"/>
        <end position="181"/>
    </location>
</feature>
<feature type="compositionally biased region" description="Polar residues" evidence="1">
    <location>
        <begin position="308"/>
        <end position="317"/>
    </location>
</feature>